<dbReference type="Proteomes" id="UP000828941">
    <property type="component" value="Chromosome 2"/>
</dbReference>
<name>A0ACB9Q214_BAUVA</name>
<protein>
    <submittedName>
        <fullName evidence="1">Uncharacterized protein</fullName>
    </submittedName>
</protein>
<evidence type="ECO:0000313" key="1">
    <source>
        <dbReference type="EMBL" id="KAI4355047.1"/>
    </source>
</evidence>
<accession>A0ACB9Q214</accession>
<gene>
    <name evidence="1" type="ORF">L6164_003862</name>
</gene>
<proteinExistence type="predicted"/>
<sequence length="89" mass="10599">MAKDDLLQCALIIVMKQAWIESSVFLLLVDHDEGAVFMLSVLFYVTFTTYEIIYPFPFTFIVYFKELRYVVVWQTVVMLYWSPLNLKSR</sequence>
<evidence type="ECO:0000313" key="2">
    <source>
        <dbReference type="Proteomes" id="UP000828941"/>
    </source>
</evidence>
<organism evidence="1 2">
    <name type="scientific">Bauhinia variegata</name>
    <name type="common">Purple orchid tree</name>
    <name type="synonym">Phanera variegata</name>
    <dbReference type="NCBI Taxonomy" id="167791"/>
    <lineage>
        <taxon>Eukaryota</taxon>
        <taxon>Viridiplantae</taxon>
        <taxon>Streptophyta</taxon>
        <taxon>Embryophyta</taxon>
        <taxon>Tracheophyta</taxon>
        <taxon>Spermatophyta</taxon>
        <taxon>Magnoliopsida</taxon>
        <taxon>eudicotyledons</taxon>
        <taxon>Gunneridae</taxon>
        <taxon>Pentapetalae</taxon>
        <taxon>rosids</taxon>
        <taxon>fabids</taxon>
        <taxon>Fabales</taxon>
        <taxon>Fabaceae</taxon>
        <taxon>Cercidoideae</taxon>
        <taxon>Cercideae</taxon>
        <taxon>Bauhiniinae</taxon>
        <taxon>Bauhinia</taxon>
    </lineage>
</organism>
<reference evidence="1 2" key="1">
    <citation type="journal article" date="2022" name="DNA Res.">
        <title>Chromosomal-level genome assembly of the orchid tree Bauhinia variegata (Leguminosae; Cercidoideae) supports the allotetraploid origin hypothesis of Bauhinia.</title>
        <authorList>
            <person name="Zhong Y."/>
            <person name="Chen Y."/>
            <person name="Zheng D."/>
            <person name="Pang J."/>
            <person name="Liu Y."/>
            <person name="Luo S."/>
            <person name="Meng S."/>
            <person name="Qian L."/>
            <person name="Wei D."/>
            <person name="Dai S."/>
            <person name="Zhou R."/>
        </authorList>
    </citation>
    <scope>NUCLEOTIDE SEQUENCE [LARGE SCALE GENOMIC DNA]</scope>
    <source>
        <strain evidence="1">BV-YZ2020</strain>
    </source>
</reference>
<comment type="caution">
    <text evidence="1">The sequence shown here is derived from an EMBL/GenBank/DDBJ whole genome shotgun (WGS) entry which is preliminary data.</text>
</comment>
<dbReference type="EMBL" id="CM039427">
    <property type="protein sequence ID" value="KAI4355047.1"/>
    <property type="molecule type" value="Genomic_DNA"/>
</dbReference>
<keyword evidence="2" id="KW-1185">Reference proteome</keyword>